<keyword evidence="26" id="KW-1185">Reference proteome</keyword>
<evidence type="ECO:0000313" key="25">
    <source>
        <dbReference type="EMBL" id="KAF0304881.1"/>
    </source>
</evidence>
<feature type="region of interest" description="Disordered" evidence="23">
    <location>
        <begin position="394"/>
        <end position="413"/>
    </location>
</feature>
<evidence type="ECO:0000256" key="9">
    <source>
        <dbReference type="ARBA" id="ARBA00022737"/>
    </source>
</evidence>
<evidence type="ECO:0000256" key="14">
    <source>
        <dbReference type="ARBA" id="ARBA00023015"/>
    </source>
</evidence>
<dbReference type="GO" id="GO:0006281">
    <property type="term" value="P:DNA repair"/>
    <property type="evidence" value="ECO:0007669"/>
    <property type="project" value="UniProtKB-KW"/>
</dbReference>
<dbReference type="GO" id="GO:0005686">
    <property type="term" value="C:U2 snRNP"/>
    <property type="evidence" value="ECO:0007669"/>
    <property type="project" value="TreeGrafter"/>
</dbReference>
<keyword evidence="10" id="KW-0227">DNA damage</keyword>
<keyword evidence="18" id="KW-0234">DNA repair</keyword>
<dbReference type="InterPro" id="IPR035979">
    <property type="entry name" value="RBD_domain_sf"/>
</dbReference>
<evidence type="ECO:0000256" key="10">
    <source>
        <dbReference type="ARBA" id="ARBA00022763"/>
    </source>
</evidence>
<dbReference type="Proteomes" id="UP000440578">
    <property type="component" value="Unassembled WGS sequence"/>
</dbReference>
<feature type="region of interest" description="Disordered" evidence="23">
    <location>
        <begin position="157"/>
        <end position="229"/>
    </location>
</feature>
<dbReference type="PANTHER" id="PTHR15608:SF0">
    <property type="entry name" value="HIV TAT-SPECIFIC FACTOR 1"/>
    <property type="match status" value="1"/>
</dbReference>
<evidence type="ECO:0000256" key="1">
    <source>
        <dbReference type="ARBA" id="ARBA00004123"/>
    </source>
</evidence>
<evidence type="ECO:0000256" key="16">
    <source>
        <dbReference type="ARBA" id="ARBA00023163"/>
    </source>
</evidence>
<feature type="compositionally biased region" description="Basic and acidic residues" evidence="23">
    <location>
        <begin position="608"/>
        <end position="648"/>
    </location>
</feature>
<evidence type="ECO:0000256" key="12">
    <source>
        <dbReference type="ARBA" id="ARBA00022884"/>
    </source>
</evidence>
<dbReference type="GO" id="GO:0005684">
    <property type="term" value="C:U2-type spliceosomal complex"/>
    <property type="evidence" value="ECO:0007669"/>
    <property type="project" value="UniProtKB-ARBA"/>
</dbReference>
<feature type="compositionally biased region" description="Basic and acidic residues" evidence="23">
    <location>
        <begin position="527"/>
        <end position="541"/>
    </location>
</feature>
<keyword evidence="9" id="KW-0677">Repeat</keyword>
<keyword evidence="11" id="KW-0832">Ubl conjugation</keyword>
<dbReference type="Gene3D" id="3.30.70.330">
    <property type="match status" value="2"/>
</dbReference>
<reference evidence="25 26" key="1">
    <citation type="submission" date="2019-07" db="EMBL/GenBank/DDBJ databases">
        <title>Draft genome assembly of a fouling barnacle, Amphibalanus amphitrite (Darwin, 1854): The first reference genome for Thecostraca.</title>
        <authorList>
            <person name="Kim W."/>
        </authorList>
    </citation>
    <scope>NUCLEOTIDE SEQUENCE [LARGE SCALE GENOMIC DNA]</scope>
    <source>
        <strain evidence="25">SNU_AA5</strain>
        <tissue evidence="25">Soma without cirri and trophi</tissue>
    </source>
</reference>
<keyword evidence="6" id="KW-0597">Phosphoprotein</keyword>
<evidence type="ECO:0000259" key="24">
    <source>
        <dbReference type="PROSITE" id="PS50102"/>
    </source>
</evidence>
<feature type="region of interest" description="Disordered" evidence="23">
    <location>
        <begin position="527"/>
        <end position="648"/>
    </location>
</feature>
<proteinExistence type="inferred from homology"/>
<evidence type="ECO:0000256" key="3">
    <source>
        <dbReference type="ARBA" id="ARBA00007747"/>
    </source>
</evidence>
<keyword evidence="15" id="KW-0010">Activator</keyword>
<dbReference type="SMART" id="SM00360">
    <property type="entry name" value="RRM"/>
    <property type="match status" value="2"/>
</dbReference>
<name>A0A6A4WRX5_AMPAM</name>
<dbReference type="EMBL" id="VIIS01000799">
    <property type="protein sequence ID" value="KAF0304881.1"/>
    <property type="molecule type" value="Genomic_DNA"/>
</dbReference>
<evidence type="ECO:0000256" key="8">
    <source>
        <dbReference type="ARBA" id="ARBA00022728"/>
    </source>
</evidence>
<dbReference type="SUPFAM" id="SSF54928">
    <property type="entry name" value="RNA-binding domain, RBD"/>
    <property type="match status" value="2"/>
</dbReference>
<feature type="region of interest" description="Disordered" evidence="23">
    <location>
        <begin position="1"/>
        <end position="25"/>
    </location>
</feature>
<dbReference type="InterPro" id="IPR000504">
    <property type="entry name" value="RRM_dom"/>
</dbReference>
<evidence type="ECO:0000256" key="11">
    <source>
        <dbReference type="ARBA" id="ARBA00022843"/>
    </source>
</evidence>
<feature type="compositionally biased region" description="Acidic residues" evidence="23">
    <location>
        <begin position="186"/>
        <end position="197"/>
    </location>
</feature>
<dbReference type="CDD" id="cd12281">
    <property type="entry name" value="RRM1_TatSF1_like"/>
    <property type="match status" value="1"/>
</dbReference>
<keyword evidence="19" id="KW-0539">Nucleus</keyword>
<keyword evidence="16" id="KW-0804">Transcription</keyword>
<accession>A0A6A4WRX5</accession>
<comment type="subunit">
    <text evidence="20">Component of the 17S U2 SnRNP complex, a ribonucleoprotein complex that contains small nuclear RNA (snRNA) U2 and a number of specific proteins. Within the 17S U2 SnRNP complex, interacts (via UHM region) directly with SF3B1. Component of a complex which is at least composed of HTATSF1/Tat-SF1, the P-TEFb complex components CDK9 and CCNT1, RNA polymerase II, SUPT5H, and NCL/nucleolin. Interacts with GTF2F2/RAP30 and POLR2A. Interacts with TCERG1/CA150. Interacts with (poly-ADP-ribosylated) RPA1; promoting HTATSF1 recruitment to DNA damage sites. Interacts (when phosphorylated) with TOPBP1; promoting recruitment of TOPBP1 to DNA damage sites during S-phase.</text>
</comment>
<keyword evidence="7" id="KW-0507">mRNA processing</keyword>
<evidence type="ECO:0000256" key="22">
    <source>
        <dbReference type="PROSITE-ProRule" id="PRU00176"/>
    </source>
</evidence>
<evidence type="ECO:0000256" key="13">
    <source>
        <dbReference type="ARBA" id="ARBA00022990"/>
    </source>
</evidence>
<keyword evidence="13" id="KW-0007">Acetylation</keyword>
<keyword evidence="4" id="KW-0158">Chromosome</keyword>
<evidence type="ECO:0000256" key="6">
    <source>
        <dbReference type="ARBA" id="ARBA00022553"/>
    </source>
</evidence>
<dbReference type="InterPro" id="IPR012677">
    <property type="entry name" value="Nucleotide-bd_a/b_plait_sf"/>
</dbReference>
<evidence type="ECO:0000256" key="19">
    <source>
        <dbReference type="ARBA" id="ARBA00023242"/>
    </source>
</evidence>
<dbReference type="FunFam" id="3.30.70.330:FF:000105">
    <property type="entry name" value="HIV Tat-specific factor 1 homolog"/>
    <property type="match status" value="1"/>
</dbReference>
<dbReference type="AlphaFoldDB" id="A0A6A4WRX5"/>
<dbReference type="Pfam" id="PF00076">
    <property type="entry name" value="RRM_1"/>
    <property type="match status" value="2"/>
</dbReference>
<dbReference type="GO" id="GO:0005694">
    <property type="term" value="C:chromosome"/>
    <property type="evidence" value="ECO:0007669"/>
    <property type="project" value="UniProtKB-SubCell"/>
</dbReference>
<keyword evidence="5" id="KW-1017">Isopeptide bond</keyword>
<organism evidence="25 26">
    <name type="scientific">Amphibalanus amphitrite</name>
    <name type="common">Striped barnacle</name>
    <name type="synonym">Balanus amphitrite</name>
    <dbReference type="NCBI Taxonomy" id="1232801"/>
    <lineage>
        <taxon>Eukaryota</taxon>
        <taxon>Metazoa</taxon>
        <taxon>Ecdysozoa</taxon>
        <taxon>Arthropoda</taxon>
        <taxon>Crustacea</taxon>
        <taxon>Multicrustacea</taxon>
        <taxon>Cirripedia</taxon>
        <taxon>Thoracica</taxon>
        <taxon>Thoracicalcarea</taxon>
        <taxon>Balanomorpha</taxon>
        <taxon>Balanoidea</taxon>
        <taxon>Balanidae</taxon>
        <taxon>Amphibalaninae</taxon>
        <taxon>Amphibalanus</taxon>
    </lineage>
</organism>
<feature type="domain" description="RRM" evidence="24">
    <location>
        <begin position="302"/>
        <end position="388"/>
    </location>
</feature>
<evidence type="ECO:0000256" key="21">
    <source>
        <dbReference type="ARBA" id="ARBA00073773"/>
    </source>
</evidence>
<comment type="caution">
    <text evidence="25">The sequence shown here is derived from an EMBL/GenBank/DDBJ whole genome shotgun (WGS) entry which is preliminary data.</text>
</comment>
<sequence>MELLNRRAKASSAAQSAAPAAADPGDCYRYEGDTVHLHGPLRRASSTCTARTRTAGCAGTEPTAAGRWRPRPLWRTATTWASTTASWDAAGTVYRLEPTSNSWQRWDDAPAGAAAGATDSAPAAGDQRCFRGADGGWCCRDDSGALCRWDAAAGRWARADPAPGGGTERRSGPGGRKRRLNRGSSDDSEHDSDDDDEPAPKRPPGQAGPEPSEQEGPSDGSGYEWDPERGAWFPKIDEEFLALHRLNYGFDSEGRAVETAPILDTGPPPAESAPEKQEAGKQRKLNTKKKPEWFQLDDSKNTKVYVSGLPEDVTEDEFVELMSKCGLVMKDPLKKNAWKIKLYRDDYGVPKGDAICTYIKIESVDLALSILDGYEFKGKKLSVEKASFDLKGKFDPSKKPKKRALKKKDREKLQKKQEKLFAWQPDKIRGEREKHERVVILKNLFSPEEFKARPEALLEYQQDLREECGKCGPVRKVVVHDRHPDGVAEVIFHEAADADTCVQKMSGRYFAGRRLEAATWDGKTKYRVEETEEERAERLAKWEQFISGEDKTDDSKPAEDKTDDSKPAEDKTDDSKSAEDKTDDSKPAEDKTDDSKPAEDKTDDSETAEDKPTEAKPAEAKPTDDRPAEDKPNEDRPSAEKPSEDTPA</sequence>
<protein>
    <recommendedName>
        <fullName evidence="21">17S U2 SnRNP complex component HTATSF1</fullName>
    </recommendedName>
</protein>
<feature type="compositionally biased region" description="Low complexity" evidence="23">
    <location>
        <begin position="10"/>
        <end position="22"/>
    </location>
</feature>
<evidence type="ECO:0000256" key="15">
    <source>
        <dbReference type="ARBA" id="ARBA00023159"/>
    </source>
</evidence>
<evidence type="ECO:0000256" key="17">
    <source>
        <dbReference type="ARBA" id="ARBA00023187"/>
    </source>
</evidence>
<feature type="compositionally biased region" description="Basic and acidic residues" evidence="23">
    <location>
        <begin position="548"/>
        <end position="600"/>
    </location>
</feature>
<keyword evidence="17" id="KW-0508">mRNA splicing</keyword>
<comment type="subcellular location">
    <subcellularLocation>
        <location evidence="2">Chromosome</location>
    </subcellularLocation>
    <subcellularLocation>
        <location evidence="1">Nucleus</location>
    </subcellularLocation>
</comment>
<dbReference type="PROSITE" id="PS50102">
    <property type="entry name" value="RRM"/>
    <property type="match status" value="1"/>
</dbReference>
<dbReference type="InterPro" id="IPR034392">
    <property type="entry name" value="TatSF1-like_RRM1"/>
</dbReference>
<dbReference type="GO" id="GO:0000398">
    <property type="term" value="P:mRNA splicing, via spliceosome"/>
    <property type="evidence" value="ECO:0007669"/>
    <property type="project" value="InterPro"/>
</dbReference>
<keyword evidence="12 22" id="KW-0694">RNA-binding</keyword>
<evidence type="ECO:0000256" key="18">
    <source>
        <dbReference type="ARBA" id="ARBA00023204"/>
    </source>
</evidence>
<evidence type="ECO:0000256" key="7">
    <source>
        <dbReference type="ARBA" id="ARBA00022664"/>
    </source>
</evidence>
<dbReference type="PANTHER" id="PTHR15608">
    <property type="entry name" value="SPLICING FACTOR U2AF-ASSOCIATED PROTEIN 2"/>
    <property type="match status" value="1"/>
</dbReference>
<comment type="similarity">
    <text evidence="3">Belongs to the HTATSF1 family.</text>
</comment>
<evidence type="ECO:0000313" key="26">
    <source>
        <dbReference type="Proteomes" id="UP000440578"/>
    </source>
</evidence>
<evidence type="ECO:0000256" key="4">
    <source>
        <dbReference type="ARBA" id="ARBA00022454"/>
    </source>
</evidence>
<feature type="region of interest" description="Disordered" evidence="23">
    <location>
        <begin position="105"/>
        <end position="124"/>
    </location>
</feature>
<dbReference type="OrthoDB" id="10258585at2759"/>
<dbReference type="GO" id="GO:0003723">
    <property type="term" value="F:RNA binding"/>
    <property type="evidence" value="ECO:0007669"/>
    <property type="project" value="UniProtKB-UniRule"/>
</dbReference>
<keyword evidence="14" id="KW-0805">Transcription regulation</keyword>
<feature type="compositionally biased region" description="Low complexity" evidence="23">
    <location>
        <begin position="109"/>
        <end position="124"/>
    </location>
</feature>
<keyword evidence="8" id="KW-0747">Spliceosome</keyword>
<dbReference type="CDD" id="cd12282">
    <property type="entry name" value="RRM2_TatSF1_like"/>
    <property type="match status" value="1"/>
</dbReference>
<evidence type="ECO:0000256" key="20">
    <source>
        <dbReference type="ARBA" id="ARBA00062124"/>
    </source>
</evidence>
<feature type="region of interest" description="Disordered" evidence="23">
    <location>
        <begin position="260"/>
        <end position="285"/>
    </location>
</feature>
<evidence type="ECO:0000256" key="2">
    <source>
        <dbReference type="ARBA" id="ARBA00004286"/>
    </source>
</evidence>
<evidence type="ECO:0000256" key="5">
    <source>
        <dbReference type="ARBA" id="ARBA00022499"/>
    </source>
</evidence>
<dbReference type="InterPro" id="IPR034393">
    <property type="entry name" value="TatSF1-like"/>
</dbReference>
<evidence type="ECO:0000256" key="23">
    <source>
        <dbReference type="SAM" id="MobiDB-lite"/>
    </source>
</evidence>
<gene>
    <name evidence="25" type="primary">Htatsf1</name>
    <name evidence="25" type="ORF">FJT64_023388</name>
</gene>
<dbReference type="FunFam" id="3.30.70.330:FF:000202">
    <property type="entry name" value="HIV Tat-specific factor 1"/>
    <property type="match status" value="1"/>
</dbReference>